<accession>A0A2W4QMB9</accession>
<feature type="chain" id="PRO_5015974333" evidence="2">
    <location>
        <begin position="33"/>
        <end position="564"/>
    </location>
</feature>
<gene>
    <name evidence="3" type="ORF">DM484_26055</name>
</gene>
<evidence type="ECO:0000256" key="1">
    <source>
        <dbReference type="SAM" id="MobiDB-lite"/>
    </source>
</evidence>
<dbReference type="Gene3D" id="2.115.10.20">
    <property type="entry name" value="Glycosyl hydrolase domain, family 43"/>
    <property type="match status" value="1"/>
</dbReference>
<keyword evidence="2" id="KW-0732">Signal</keyword>
<dbReference type="Proteomes" id="UP000249396">
    <property type="component" value="Unassembled WGS sequence"/>
</dbReference>
<name>A0A2W4QMB9_9GAMM</name>
<dbReference type="InterPro" id="IPR023296">
    <property type="entry name" value="Glyco_hydro_beta-prop_sf"/>
</dbReference>
<evidence type="ECO:0000256" key="2">
    <source>
        <dbReference type="SAM" id="SignalP"/>
    </source>
</evidence>
<evidence type="ECO:0000313" key="4">
    <source>
        <dbReference type="Proteomes" id="UP000249396"/>
    </source>
</evidence>
<dbReference type="SUPFAM" id="SSF50939">
    <property type="entry name" value="Sialidases"/>
    <property type="match status" value="1"/>
</dbReference>
<dbReference type="AlphaFoldDB" id="A0A2W4QMB9"/>
<feature type="signal peptide" evidence="2">
    <location>
        <begin position="1"/>
        <end position="32"/>
    </location>
</feature>
<evidence type="ECO:0000313" key="3">
    <source>
        <dbReference type="EMBL" id="PZN71549.1"/>
    </source>
</evidence>
<dbReference type="EMBL" id="QJPH01000518">
    <property type="protein sequence ID" value="PZN71549.1"/>
    <property type="molecule type" value="Genomic_DNA"/>
</dbReference>
<sequence>MSIKISIGRGITLGCLSCLSIVLPAVTFTAWADTGPVTWQKNNSPVETMITGGPWTLEQSGAANGLKSSGYCDANGNQIGNPGTQRMQPYYFPVIVGEGNNLQGYFDWRPKDTDEAVVAANSTDGGYTWNFQQKVLELRTTCPTNVQADPDGDKDNSPDPNNSDNGNDDGQGHSYVALVNGHTYLYTLNRAAGHIDSDPLIIHDLSPTASLPLGSNLPALSDVANPPLQTKGLMNPDGILATIPGTSPLKVIYEQKILSGDNTGATALPVSQQCATTWASYYKANGGLAANDDITYLRLATTTDGITFTDVGPLKGLNDPTTVAANGTRWVATAGTVIQLANGKYGLLYSGGSCIDADSDSFHYIGYAESADLLNWTVINGFDNPIASVAPVTLSLTAGVPVASGGQTQTIPANPAVVGNTMGWFAGRVYGPSATRVDANNITLVFAGYHTPKPKNGLGDYRTIGRVSLHSSVGLGVVGQPGYSASAYAQSCLFDWAEAYYPSLFSPSGASTQTSSAYNYRYYKASNSYVGVSTSNSHVYYQGPDGVIQDVGSLTGWLTTAKCQ</sequence>
<organism evidence="3 4">
    <name type="scientific">Candidatus Methylumidiphilus alinenensis</name>
    <dbReference type="NCBI Taxonomy" id="2202197"/>
    <lineage>
        <taxon>Bacteria</taxon>
        <taxon>Pseudomonadati</taxon>
        <taxon>Pseudomonadota</taxon>
        <taxon>Gammaproteobacteria</taxon>
        <taxon>Methylococcales</taxon>
        <taxon>Candidatus Methylumidiphilus</taxon>
    </lineage>
</organism>
<comment type="caution">
    <text evidence="3">The sequence shown here is derived from an EMBL/GenBank/DDBJ whole genome shotgun (WGS) entry which is preliminary data.</text>
</comment>
<protein>
    <submittedName>
        <fullName evidence="3">Uncharacterized protein</fullName>
    </submittedName>
</protein>
<dbReference type="InterPro" id="IPR036278">
    <property type="entry name" value="Sialidase_sf"/>
</dbReference>
<feature type="region of interest" description="Disordered" evidence="1">
    <location>
        <begin position="143"/>
        <end position="174"/>
    </location>
</feature>
<reference evidence="3 4" key="1">
    <citation type="journal article" date="2018" name="Aquat. Microb. Ecol.">
        <title>Gammaproteobacterial methanotrophs dominate.</title>
        <authorList>
            <person name="Rissanen A.J."/>
            <person name="Saarenheimo J."/>
            <person name="Tiirola M."/>
            <person name="Peura S."/>
            <person name="Aalto S.L."/>
            <person name="Karvinen A."/>
            <person name="Nykanen H."/>
        </authorList>
    </citation>
    <scope>NUCLEOTIDE SEQUENCE [LARGE SCALE GENOMIC DNA]</scope>
    <source>
        <strain evidence="3">AMbin10</strain>
    </source>
</reference>
<proteinExistence type="predicted"/>